<dbReference type="OrthoDB" id="1898956at2759"/>
<dbReference type="GO" id="GO:0018822">
    <property type="term" value="F:nitrile hydratase activity"/>
    <property type="evidence" value="ECO:0007669"/>
    <property type="project" value="TreeGrafter"/>
</dbReference>
<name>A0A9Q0ZQN0_SALVM</name>
<protein>
    <submittedName>
        <fullName evidence="1">NITRILASE</fullName>
    </submittedName>
</protein>
<comment type="caution">
    <text evidence="1">The sequence shown here is derived from an EMBL/GenBank/DDBJ whole genome shotgun (WGS) entry which is preliminary data.</text>
</comment>
<reference evidence="1" key="1">
    <citation type="submission" date="2022-11" db="EMBL/GenBank/DDBJ databases">
        <authorList>
            <person name="Hyden B.L."/>
            <person name="Feng K."/>
            <person name="Yates T."/>
            <person name="Jawdy S."/>
            <person name="Smart L.B."/>
            <person name="Muchero W."/>
        </authorList>
    </citation>
    <scope>NUCLEOTIDE SEQUENCE</scope>
    <source>
        <tissue evidence="1">Shoot tip</tissue>
    </source>
</reference>
<sequence>MIPAMCSTAIYRLRGELGLSSAVQPFNGSSTMPDPISFPPPNHQLGVNHPRLAPVAKRTPLITTLPKPVCMAREDVDALVSDFPVTSRQRGFQESREIDCWCGSIWSQLVVFPESFVGGYPRCVRFDATNLTEEDDSLQRYYASAIDVPVLSLRLVYRKLILVWTCEFTGPEVGRLAKIAVYGAYMSLANIAPQQARAKARSDYIRDRLRKMLDD</sequence>
<dbReference type="InterPro" id="IPR044149">
    <property type="entry name" value="Nitrilases_CHs"/>
</dbReference>
<evidence type="ECO:0000313" key="2">
    <source>
        <dbReference type="Proteomes" id="UP001151529"/>
    </source>
</evidence>
<dbReference type="AlphaFoldDB" id="A0A9Q0ZQN0"/>
<dbReference type="GO" id="GO:0051410">
    <property type="term" value="P:detoxification of nitrogen compound"/>
    <property type="evidence" value="ECO:0007669"/>
    <property type="project" value="TreeGrafter"/>
</dbReference>
<evidence type="ECO:0000313" key="1">
    <source>
        <dbReference type="EMBL" id="KAJ6743219.1"/>
    </source>
</evidence>
<keyword evidence="2" id="KW-1185">Reference proteome</keyword>
<dbReference type="EMBL" id="JAPFFL010000002">
    <property type="protein sequence ID" value="KAJ6743219.1"/>
    <property type="molecule type" value="Genomic_DNA"/>
</dbReference>
<dbReference type="Proteomes" id="UP001151529">
    <property type="component" value="Chromosome 6"/>
</dbReference>
<accession>A0A9Q0ZQN0</accession>
<dbReference type="GO" id="GO:0000257">
    <property type="term" value="F:nitrilase activity"/>
    <property type="evidence" value="ECO:0007669"/>
    <property type="project" value="TreeGrafter"/>
</dbReference>
<organism evidence="1 2">
    <name type="scientific">Salix viminalis</name>
    <name type="common">Common osier</name>
    <name type="synonym">Basket willow</name>
    <dbReference type="NCBI Taxonomy" id="40686"/>
    <lineage>
        <taxon>Eukaryota</taxon>
        <taxon>Viridiplantae</taxon>
        <taxon>Streptophyta</taxon>
        <taxon>Embryophyta</taxon>
        <taxon>Tracheophyta</taxon>
        <taxon>Spermatophyta</taxon>
        <taxon>Magnoliopsida</taxon>
        <taxon>eudicotyledons</taxon>
        <taxon>Gunneridae</taxon>
        <taxon>Pentapetalae</taxon>
        <taxon>rosids</taxon>
        <taxon>fabids</taxon>
        <taxon>Malpighiales</taxon>
        <taxon>Salicaceae</taxon>
        <taxon>Saliceae</taxon>
        <taxon>Salix</taxon>
    </lineage>
</organism>
<reference evidence="1" key="2">
    <citation type="journal article" date="2023" name="Int. J. Mol. Sci.">
        <title>De Novo Assembly and Annotation of 11 Diverse Shrub Willow (Salix) Genomes Reveals Novel Gene Organization in Sex-Linked Regions.</title>
        <authorList>
            <person name="Hyden B."/>
            <person name="Feng K."/>
            <person name="Yates T.B."/>
            <person name="Jawdy S."/>
            <person name="Cereghino C."/>
            <person name="Smart L.B."/>
            <person name="Muchero W."/>
        </authorList>
    </citation>
    <scope>NUCLEOTIDE SEQUENCE [LARGE SCALE GENOMIC DNA]</scope>
    <source>
        <tissue evidence="1">Shoot tip</tissue>
    </source>
</reference>
<gene>
    <name evidence="1" type="ORF">OIU85_017210</name>
</gene>
<proteinExistence type="predicted"/>
<dbReference type="PANTHER" id="PTHR46044:SF8">
    <property type="entry name" value="BIFUNCTIONAL NITRILASE_NITRILE HYDRATASE NIT4B"/>
    <property type="match status" value="1"/>
</dbReference>
<dbReference type="PANTHER" id="PTHR46044">
    <property type="entry name" value="NITRILASE"/>
    <property type="match status" value="1"/>
</dbReference>